<dbReference type="Gene3D" id="1.10.287.1490">
    <property type="match status" value="1"/>
</dbReference>
<dbReference type="RefSeq" id="WP_330094142.1">
    <property type="nucleotide sequence ID" value="NZ_JAUZMY010000028.1"/>
</dbReference>
<keyword evidence="4" id="KW-1185">Reference proteome</keyword>
<protein>
    <submittedName>
        <fullName evidence="3">NYN domain-containing protein</fullName>
    </submittedName>
</protein>
<evidence type="ECO:0000256" key="2">
    <source>
        <dbReference type="SAM" id="MobiDB-lite"/>
    </source>
</evidence>
<gene>
    <name evidence="3" type="ORF">Q8791_24480</name>
</gene>
<feature type="compositionally biased region" description="Basic and acidic residues" evidence="2">
    <location>
        <begin position="30"/>
        <end position="41"/>
    </location>
</feature>
<evidence type="ECO:0000313" key="4">
    <source>
        <dbReference type="Proteomes" id="UP001356095"/>
    </source>
</evidence>
<dbReference type="Proteomes" id="UP001356095">
    <property type="component" value="Unassembled WGS sequence"/>
</dbReference>
<accession>A0ABU7KDS3</accession>
<sequence length="463" mass="50405">MSARPEAGGDSDGTGPLDESVDATPGADSDGERLRRPLPEPVRARVVEYGSDVLGGMRASELPPVLRRVAKFEPRRRARLAGPQIAAQLENDEGFRDTVGARVEQVWPELAEGLRSGVVPPAADPVAVAACAYLLRPKGWPEIIEDVHQELERLASAKEVDEAAEALDSVRRQLDEARSEHQSELDRLRSQLKEQRAEITELRRKVHTERQRAKGATAEASRVLAETADRASESATQVSSLESENRRLRSRLAAVEAQVENARRAVRAGRNADEARLRVLLDVLVDSAHGLRRELALPAALDSPADLVAETEQQRRVSLGGLPDDDPGLLEHLLTVPRVHLLVDGYNVTKTGYGTLPLADQRTRLMASLEGLASRTKAEITCVFDGADIDAPPVVAPTRRVRLLFSAPGETADELIVRLVRAEPPGRPIAVVTSDREIVTAVRRAGARAVPSAIFLRRLETHG</sequence>
<keyword evidence="1" id="KW-0175">Coiled coil</keyword>
<evidence type="ECO:0000256" key="1">
    <source>
        <dbReference type="SAM" id="Coils"/>
    </source>
</evidence>
<comment type="caution">
    <text evidence="3">The sequence shown here is derived from an EMBL/GenBank/DDBJ whole genome shotgun (WGS) entry which is preliminary data.</text>
</comment>
<proteinExistence type="predicted"/>
<dbReference type="PANTHER" id="PTHR34547">
    <property type="entry name" value="YACP-LIKE NYN DOMAIN PROTEIN"/>
    <property type="match status" value="1"/>
</dbReference>
<dbReference type="Pfam" id="PF05991">
    <property type="entry name" value="NYN_YacP"/>
    <property type="match status" value="1"/>
</dbReference>
<feature type="region of interest" description="Disordered" evidence="2">
    <location>
        <begin position="1"/>
        <end position="41"/>
    </location>
</feature>
<reference evidence="3 4" key="1">
    <citation type="submission" date="2023-08" db="EMBL/GenBank/DDBJ databases">
        <authorList>
            <person name="Girao M."/>
            <person name="Carvalho M.F."/>
        </authorList>
    </citation>
    <scope>NUCLEOTIDE SEQUENCE [LARGE SCALE GENOMIC DNA]</scope>
    <source>
        <strain evidence="3 4">CT-R113</strain>
    </source>
</reference>
<dbReference type="InterPro" id="IPR010298">
    <property type="entry name" value="YacP-like"/>
</dbReference>
<evidence type="ECO:0000313" key="3">
    <source>
        <dbReference type="EMBL" id="MEE2040381.1"/>
    </source>
</evidence>
<organism evidence="3 4">
    <name type="scientific">Nocardiopsis codii</name>
    <dbReference type="NCBI Taxonomy" id="3065942"/>
    <lineage>
        <taxon>Bacteria</taxon>
        <taxon>Bacillati</taxon>
        <taxon>Actinomycetota</taxon>
        <taxon>Actinomycetes</taxon>
        <taxon>Streptosporangiales</taxon>
        <taxon>Nocardiopsidaceae</taxon>
        <taxon>Nocardiopsis</taxon>
    </lineage>
</organism>
<dbReference type="EMBL" id="JAUZMY010000028">
    <property type="protein sequence ID" value="MEE2040381.1"/>
    <property type="molecule type" value="Genomic_DNA"/>
</dbReference>
<name>A0ABU7KDS3_9ACTN</name>
<feature type="coiled-coil region" evidence="1">
    <location>
        <begin position="160"/>
        <end position="272"/>
    </location>
</feature>
<dbReference type="PANTHER" id="PTHR34547:SF1">
    <property type="entry name" value="YACP-LIKE NYN DOMAIN PROTEIN"/>
    <property type="match status" value="1"/>
</dbReference>